<gene>
    <name evidence="1" type="ORF">LZG35_05675</name>
</gene>
<dbReference type="PANTHER" id="PTHR48100:SF1">
    <property type="entry name" value="HISTIDINE PHOSPHATASE FAMILY PROTEIN-RELATED"/>
    <property type="match status" value="1"/>
</dbReference>
<protein>
    <submittedName>
        <fullName evidence="1">Histidine phosphatase family protein</fullName>
    </submittedName>
</protein>
<organism evidence="1 2">
    <name type="scientific">Alloalcanivorax xenomutans</name>
    <dbReference type="NCBI Taxonomy" id="1094342"/>
    <lineage>
        <taxon>Bacteria</taxon>
        <taxon>Pseudomonadati</taxon>
        <taxon>Pseudomonadota</taxon>
        <taxon>Gammaproteobacteria</taxon>
        <taxon>Oceanospirillales</taxon>
        <taxon>Alcanivoracaceae</taxon>
        <taxon>Alloalcanivorax</taxon>
    </lineage>
</organism>
<name>A0A9Q3W4V6_9GAMM</name>
<evidence type="ECO:0000313" key="1">
    <source>
        <dbReference type="EMBL" id="MCE7508118.1"/>
    </source>
</evidence>
<dbReference type="GO" id="GO:0016791">
    <property type="term" value="F:phosphatase activity"/>
    <property type="evidence" value="ECO:0007669"/>
    <property type="project" value="TreeGrafter"/>
</dbReference>
<dbReference type="InterPro" id="IPR050275">
    <property type="entry name" value="PGM_Phosphatase"/>
</dbReference>
<dbReference type="Pfam" id="PF00300">
    <property type="entry name" value="His_Phos_1"/>
    <property type="match status" value="1"/>
</dbReference>
<dbReference type="PANTHER" id="PTHR48100">
    <property type="entry name" value="BROAD-SPECIFICITY PHOSPHATASE YOR283W-RELATED"/>
    <property type="match status" value="1"/>
</dbReference>
<dbReference type="SUPFAM" id="SSF53254">
    <property type="entry name" value="Phosphoglycerate mutase-like"/>
    <property type="match status" value="1"/>
</dbReference>
<dbReference type="Proteomes" id="UP001107961">
    <property type="component" value="Unassembled WGS sequence"/>
</dbReference>
<keyword evidence="2" id="KW-1185">Reference proteome</keyword>
<evidence type="ECO:0000313" key="2">
    <source>
        <dbReference type="Proteomes" id="UP001107961"/>
    </source>
</evidence>
<dbReference type="CDD" id="cd07067">
    <property type="entry name" value="HP_PGM_like"/>
    <property type="match status" value="1"/>
</dbReference>
<sequence length="204" mass="22932">MDTETTTWVDLIRHGEPEGGRRYRGHRDDPLSATGWAQMRAALGAEERWDAVLCSPLLRCRAFAEEVAREQGLPLHVEPQLKEIHFGDWEGFTPTELAQRDGERLAAFWADGERHPPPNGESLTEFHARVSGAWQHWTDRLSGQRVLLVGHSGMIRMILASVLDLAPARAMARLYIPYAGRSRVRLDDTEHGRLGCLLSHGLTP</sequence>
<dbReference type="GO" id="GO:0005737">
    <property type="term" value="C:cytoplasm"/>
    <property type="evidence" value="ECO:0007669"/>
    <property type="project" value="TreeGrafter"/>
</dbReference>
<dbReference type="PIRSF" id="PIRSF000709">
    <property type="entry name" value="6PFK_2-Ptase"/>
    <property type="match status" value="1"/>
</dbReference>
<accession>A0A9Q3W4V6</accession>
<dbReference type="GeneID" id="94688633"/>
<dbReference type="Gene3D" id="3.40.50.1240">
    <property type="entry name" value="Phosphoglycerate mutase-like"/>
    <property type="match status" value="1"/>
</dbReference>
<dbReference type="SMART" id="SM00855">
    <property type="entry name" value="PGAM"/>
    <property type="match status" value="1"/>
</dbReference>
<dbReference type="KEGG" id="axe:P40_20160"/>
<comment type="caution">
    <text evidence="1">The sequence shown here is derived from an EMBL/GenBank/DDBJ whole genome shotgun (WGS) entry which is preliminary data.</text>
</comment>
<proteinExistence type="predicted"/>
<reference evidence="1" key="1">
    <citation type="submission" date="2022-01" db="EMBL/GenBank/DDBJ databases">
        <authorList>
            <person name="Karlyshev A.V."/>
            <person name="Jaspars M."/>
        </authorList>
    </citation>
    <scope>NUCLEOTIDE SEQUENCE</scope>
    <source>
        <strain evidence="1">AGSA3-2</strain>
    </source>
</reference>
<dbReference type="AlphaFoldDB" id="A0A9Q3W4V6"/>
<dbReference type="InterPro" id="IPR013078">
    <property type="entry name" value="His_Pase_superF_clade-1"/>
</dbReference>
<dbReference type="RefSeq" id="WP_026948288.1">
    <property type="nucleotide sequence ID" value="NZ_CBDDTQ010000003.1"/>
</dbReference>
<dbReference type="InterPro" id="IPR029033">
    <property type="entry name" value="His_PPase_superfam"/>
</dbReference>
<dbReference type="EMBL" id="JAJVKT010000005">
    <property type="protein sequence ID" value="MCE7508118.1"/>
    <property type="molecule type" value="Genomic_DNA"/>
</dbReference>